<keyword evidence="2" id="KW-1185">Reference proteome</keyword>
<protein>
    <submittedName>
        <fullName evidence="1">Uncharacterized protein</fullName>
    </submittedName>
</protein>
<dbReference type="EMBL" id="MU006711">
    <property type="protein sequence ID" value="KAF2628870.1"/>
    <property type="molecule type" value="Genomic_DNA"/>
</dbReference>
<evidence type="ECO:0000313" key="1">
    <source>
        <dbReference type="EMBL" id="KAF2628870.1"/>
    </source>
</evidence>
<dbReference type="Proteomes" id="UP000799754">
    <property type="component" value="Unassembled WGS sequence"/>
</dbReference>
<reference evidence="1" key="1">
    <citation type="journal article" date="2020" name="Stud. Mycol.">
        <title>101 Dothideomycetes genomes: a test case for predicting lifestyles and emergence of pathogens.</title>
        <authorList>
            <person name="Haridas S."/>
            <person name="Albert R."/>
            <person name="Binder M."/>
            <person name="Bloem J."/>
            <person name="Labutti K."/>
            <person name="Salamov A."/>
            <person name="Andreopoulos B."/>
            <person name="Baker S."/>
            <person name="Barry K."/>
            <person name="Bills G."/>
            <person name="Bluhm B."/>
            <person name="Cannon C."/>
            <person name="Castanera R."/>
            <person name="Culley D."/>
            <person name="Daum C."/>
            <person name="Ezra D."/>
            <person name="Gonzalez J."/>
            <person name="Henrissat B."/>
            <person name="Kuo A."/>
            <person name="Liang C."/>
            <person name="Lipzen A."/>
            <person name="Lutzoni F."/>
            <person name="Magnuson J."/>
            <person name="Mondo S."/>
            <person name="Nolan M."/>
            <person name="Ohm R."/>
            <person name="Pangilinan J."/>
            <person name="Park H.-J."/>
            <person name="Ramirez L."/>
            <person name="Alfaro M."/>
            <person name="Sun H."/>
            <person name="Tritt A."/>
            <person name="Yoshinaga Y."/>
            <person name="Zwiers L.-H."/>
            <person name="Turgeon B."/>
            <person name="Goodwin S."/>
            <person name="Spatafora J."/>
            <person name="Crous P."/>
            <person name="Grigoriev I."/>
        </authorList>
    </citation>
    <scope>NUCLEOTIDE SEQUENCE</scope>
    <source>
        <strain evidence="1">CBS 525.71</strain>
    </source>
</reference>
<sequence length="480" mass="54861">MGPTDHSDTLRLELFPNDILLQISHSFTPIPGLYASIVAEATRRSENAERKRTLRSLTSTCRKFYSLFQPILYRSFIQTPGDTKSARLLVRTLVDQPDLTKYIRYVETAYTKIDLQCINPRSISVPTMEAAPFDQATHDQWQDFQYHFSTIQWQPTLKHAKPLEWFHYEYAFGRAWVGREPEAYVAFIMAITPNLSEVAIFDLHILYTTTLASRAYQNIHGLRRLWLEQRASVRNPYSGVPLKVTSVVSQAIRVAFPVSEHLTLINAYSYLIPAMYDPIPNAWFWGPDAHGLIDLTFDACEISPAHLHDLLSKYTSLERFTCRWGVCLQDVDCLFPQTIDLSLLKSTLSMSRDTLEYLTLDTHNAGQKTLSNQTILGIGSLVCFSVLKYLEVCDVVLWGHNNGDNIQLPLPEHLPGSLEILVFRSKWTTAIEQLLLDICKKKSDLLPKLRLIDCSWVLVSRTESTDIVAKQFEDASIELR</sequence>
<gene>
    <name evidence="1" type="ORF">BU25DRAFT_22895</name>
</gene>
<comment type="caution">
    <text evidence="1">The sequence shown here is derived from an EMBL/GenBank/DDBJ whole genome shotgun (WGS) entry which is preliminary data.</text>
</comment>
<proteinExistence type="predicted"/>
<organism evidence="1 2">
    <name type="scientific">Macroventuria anomochaeta</name>
    <dbReference type="NCBI Taxonomy" id="301207"/>
    <lineage>
        <taxon>Eukaryota</taxon>
        <taxon>Fungi</taxon>
        <taxon>Dikarya</taxon>
        <taxon>Ascomycota</taxon>
        <taxon>Pezizomycotina</taxon>
        <taxon>Dothideomycetes</taxon>
        <taxon>Pleosporomycetidae</taxon>
        <taxon>Pleosporales</taxon>
        <taxon>Pleosporineae</taxon>
        <taxon>Didymellaceae</taxon>
        <taxon>Macroventuria</taxon>
    </lineage>
</organism>
<evidence type="ECO:0000313" key="2">
    <source>
        <dbReference type="Proteomes" id="UP000799754"/>
    </source>
</evidence>
<name>A0ACB6S5G5_9PLEO</name>
<accession>A0ACB6S5G5</accession>